<dbReference type="EMBL" id="AZJT01000004">
    <property type="protein sequence ID" value="ETW91904.1"/>
    <property type="molecule type" value="Genomic_DNA"/>
</dbReference>
<evidence type="ECO:0000313" key="2">
    <source>
        <dbReference type="EMBL" id="ETW91904.1"/>
    </source>
</evidence>
<dbReference type="InterPro" id="IPR021560">
    <property type="entry name" value="DUF3021"/>
</dbReference>
<feature type="transmembrane region" description="Helical" evidence="1">
    <location>
        <begin position="88"/>
        <end position="108"/>
    </location>
</feature>
<dbReference type="AlphaFoldDB" id="A0A0E2Q4G9"/>
<keyword evidence="1" id="KW-1133">Transmembrane helix</keyword>
<proteinExistence type="predicted"/>
<dbReference type="Pfam" id="PF11457">
    <property type="entry name" value="DUF3021"/>
    <property type="match status" value="1"/>
</dbReference>
<keyword evidence="1" id="KW-0472">Membrane</keyword>
<gene>
    <name evidence="2" type="ORF">X841_00320</name>
</gene>
<dbReference type="Proteomes" id="UP000024559">
    <property type="component" value="Chromosome"/>
</dbReference>
<feature type="transmembrane region" description="Helical" evidence="1">
    <location>
        <begin position="12"/>
        <end position="34"/>
    </location>
</feature>
<comment type="caution">
    <text evidence="2">The sequence shown here is derived from an EMBL/GenBank/DDBJ whole genome shotgun (WGS) entry which is preliminary data.</text>
</comment>
<reference evidence="3" key="1">
    <citation type="submission" date="2013-12" db="EMBL/GenBank/DDBJ databases">
        <title>Genome sequences of Streptococcus thermophilus strains MTH17CL396 and M17PTZA496 isolated from Fontina cheese in Valle d'Aosta region (Italy).</title>
        <authorList>
            <person name="Treu L."/>
            <person name="Giacomini A."/>
            <person name="Corich V."/>
            <person name="Vendramin V."/>
            <person name="Bovo B."/>
        </authorList>
    </citation>
    <scope>NUCLEOTIDE SEQUENCE [LARGE SCALE GENOMIC DNA]</scope>
    <source>
        <strain evidence="3">M17PTZA496</strain>
    </source>
</reference>
<feature type="transmembrane region" description="Helical" evidence="1">
    <location>
        <begin position="54"/>
        <end position="76"/>
    </location>
</feature>
<protein>
    <submittedName>
        <fullName evidence="2">Membrane protein</fullName>
    </submittedName>
</protein>
<feature type="transmembrane region" description="Helical" evidence="1">
    <location>
        <begin position="114"/>
        <end position="135"/>
    </location>
</feature>
<dbReference type="RefSeq" id="WP_084828414.1">
    <property type="nucleotide sequence ID" value="NZ_CM002372.1"/>
</dbReference>
<organism evidence="2 3">
    <name type="scientific">Streptococcus thermophilus M17PTZA496</name>
    <dbReference type="NCBI Taxonomy" id="1433289"/>
    <lineage>
        <taxon>Bacteria</taxon>
        <taxon>Bacillati</taxon>
        <taxon>Bacillota</taxon>
        <taxon>Bacilli</taxon>
        <taxon>Lactobacillales</taxon>
        <taxon>Streptococcaceae</taxon>
        <taxon>Streptococcus</taxon>
    </lineage>
</organism>
<dbReference type="PATRIC" id="fig|1433289.7.peg.48"/>
<dbReference type="HOGENOM" id="CLU_103763_1_0_9"/>
<accession>A0A0E2Q4G9</accession>
<keyword evidence="1" id="KW-0812">Transmembrane</keyword>
<evidence type="ECO:0000313" key="3">
    <source>
        <dbReference type="Proteomes" id="UP000024559"/>
    </source>
</evidence>
<name>A0A0E2Q4G9_STRTR</name>
<evidence type="ECO:0000256" key="1">
    <source>
        <dbReference type="SAM" id="Phobius"/>
    </source>
</evidence>
<sequence>MKKQLFKSGTNGILLGLAVSMVMFLILAPSYMHLNPHSAVGQWMTSHQIHGSIILAYCPITWFAIGILFEVANYIFRKAEWSLLRATLTHYALTCLGFIPLATLSGWFPLRLTFYLELVIEFSLIYLLVWAFSYWKMKKDIEQLNQELKHL</sequence>